<dbReference type="AlphaFoldDB" id="A0A419SKF7"/>
<dbReference type="InterPro" id="IPR001126">
    <property type="entry name" value="UmuC"/>
</dbReference>
<protein>
    <recommendedName>
        <fullName evidence="2">UmuC domain-containing protein</fullName>
    </recommendedName>
</protein>
<dbReference type="Gene3D" id="3.30.70.270">
    <property type="match status" value="1"/>
</dbReference>
<dbReference type="InterPro" id="IPR053848">
    <property type="entry name" value="IMS_HHH_1"/>
</dbReference>
<dbReference type="EMBL" id="MCHY01000008">
    <property type="protein sequence ID" value="RKD24388.1"/>
    <property type="molecule type" value="Genomic_DNA"/>
</dbReference>
<dbReference type="OrthoDB" id="9808813at2"/>
<dbReference type="InterPro" id="IPR036775">
    <property type="entry name" value="DNA_pol_Y-fam_lit_finger_sf"/>
</dbReference>
<evidence type="ECO:0000313" key="3">
    <source>
        <dbReference type="EMBL" id="RKD24388.1"/>
    </source>
</evidence>
<evidence type="ECO:0000313" key="4">
    <source>
        <dbReference type="Proteomes" id="UP000284219"/>
    </source>
</evidence>
<dbReference type="InterPro" id="IPR043128">
    <property type="entry name" value="Rev_trsase/Diguanyl_cyclase"/>
</dbReference>
<dbReference type="GO" id="GO:0003684">
    <property type="term" value="F:damaged DNA binding"/>
    <property type="evidence" value="ECO:0007669"/>
    <property type="project" value="InterPro"/>
</dbReference>
<dbReference type="GO" id="GO:0006281">
    <property type="term" value="P:DNA repair"/>
    <property type="evidence" value="ECO:0007669"/>
    <property type="project" value="InterPro"/>
</dbReference>
<dbReference type="PANTHER" id="PTHR11076">
    <property type="entry name" value="DNA REPAIR POLYMERASE UMUC / TRANSFERASE FAMILY MEMBER"/>
    <property type="match status" value="1"/>
</dbReference>
<comment type="similarity">
    <text evidence="1">Belongs to the DNA polymerase type-Y family.</text>
</comment>
<comment type="caution">
    <text evidence="3">The sequence shown here is derived from an EMBL/GenBank/DDBJ whole genome shotgun (WGS) entry which is preliminary data.</text>
</comment>
<dbReference type="Pfam" id="PF21999">
    <property type="entry name" value="IMS_HHH_1"/>
    <property type="match status" value="1"/>
</dbReference>
<dbReference type="GO" id="GO:0009432">
    <property type="term" value="P:SOS response"/>
    <property type="evidence" value="ECO:0007669"/>
    <property type="project" value="TreeGrafter"/>
</dbReference>
<dbReference type="Pfam" id="PF11799">
    <property type="entry name" value="IMS_C"/>
    <property type="match status" value="1"/>
</dbReference>
<organism evidence="3 4">
    <name type="scientific">Ammoniphilus oxalaticus</name>
    <dbReference type="NCBI Taxonomy" id="66863"/>
    <lineage>
        <taxon>Bacteria</taxon>
        <taxon>Bacillati</taxon>
        <taxon>Bacillota</taxon>
        <taxon>Bacilli</taxon>
        <taxon>Bacillales</taxon>
        <taxon>Paenibacillaceae</taxon>
        <taxon>Aneurinibacillus group</taxon>
        <taxon>Ammoniphilus</taxon>
    </lineage>
</organism>
<reference evidence="3 4" key="1">
    <citation type="submission" date="2016-08" db="EMBL/GenBank/DDBJ databases">
        <title>Novel Firmicute Genomes.</title>
        <authorList>
            <person name="Poppleton D.I."/>
            <person name="Gribaldo S."/>
        </authorList>
    </citation>
    <scope>NUCLEOTIDE SEQUENCE [LARGE SCALE GENOMIC DNA]</scope>
    <source>
        <strain evidence="3 4">RAOx-1</strain>
    </source>
</reference>
<dbReference type="InterPro" id="IPR043502">
    <property type="entry name" value="DNA/RNA_pol_sf"/>
</dbReference>
<accession>A0A419SKF7</accession>
<dbReference type="SUPFAM" id="SSF56672">
    <property type="entry name" value="DNA/RNA polymerases"/>
    <property type="match status" value="1"/>
</dbReference>
<dbReference type="CDD" id="cd01700">
    <property type="entry name" value="PolY_Pol_V_umuC"/>
    <property type="match status" value="1"/>
</dbReference>
<evidence type="ECO:0000259" key="2">
    <source>
        <dbReference type="PROSITE" id="PS50173"/>
    </source>
</evidence>
<dbReference type="SUPFAM" id="SSF100879">
    <property type="entry name" value="Lesion bypass DNA polymerase (Y-family), little finger domain"/>
    <property type="match status" value="1"/>
</dbReference>
<dbReference type="Pfam" id="PF00817">
    <property type="entry name" value="IMS"/>
    <property type="match status" value="1"/>
</dbReference>
<dbReference type="NCBIfam" id="NF002848">
    <property type="entry name" value="PRK03103.1"/>
    <property type="match status" value="1"/>
</dbReference>
<dbReference type="InterPro" id="IPR050116">
    <property type="entry name" value="DNA_polymerase-Y"/>
</dbReference>
<proteinExistence type="inferred from homology"/>
<dbReference type="GO" id="GO:0042276">
    <property type="term" value="P:error-prone translesion synthesis"/>
    <property type="evidence" value="ECO:0007669"/>
    <property type="project" value="TreeGrafter"/>
</dbReference>
<dbReference type="GO" id="GO:0003887">
    <property type="term" value="F:DNA-directed DNA polymerase activity"/>
    <property type="evidence" value="ECO:0007669"/>
    <property type="project" value="InterPro"/>
</dbReference>
<dbReference type="InterPro" id="IPR017961">
    <property type="entry name" value="DNA_pol_Y-fam_little_finger"/>
</dbReference>
<feature type="domain" description="UmuC" evidence="2">
    <location>
        <begin position="12"/>
        <end position="200"/>
    </location>
</feature>
<keyword evidence="4" id="KW-1185">Reference proteome</keyword>
<dbReference type="Proteomes" id="UP000284219">
    <property type="component" value="Unassembled WGS sequence"/>
</dbReference>
<evidence type="ECO:0000256" key="1">
    <source>
        <dbReference type="ARBA" id="ARBA00010945"/>
    </source>
</evidence>
<name>A0A419SKF7_9BACL</name>
<gene>
    <name evidence="3" type="ORF">BEP19_08320</name>
</gene>
<dbReference type="Gene3D" id="3.30.1490.100">
    <property type="entry name" value="DNA polymerase, Y-family, little finger domain"/>
    <property type="match status" value="1"/>
</dbReference>
<dbReference type="RefSeq" id="WP_120189687.1">
    <property type="nucleotide sequence ID" value="NZ_MCHY01000008.1"/>
</dbReference>
<dbReference type="GO" id="GO:0005829">
    <property type="term" value="C:cytosol"/>
    <property type="evidence" value="ECO:0007669"/>
    <property type="project" value="TreeGrafter"/>
</dbReference>
<dbReference type="Gene3D" id="3.40.1170.60">
    <property type="match status" value="1"/>
</dbReference>
<dbReference type="Gene3D" id="1.10.150.20">
    <property type="entry name" value="5' to 3' exonuclease, C-terminal subdomain"/>
    <property type="match status" value="1"/>
</dbReference>
<sequence length="421" mass="47513">MFDYSQMPNRSILMIDAKSFYASAHCALLGLDPLTTYLAVVGDPERSGSIVLAASPALKRDFGVKNVSRFFELPRDPRIQIVKAKMGKYLEVSVEITKILGRFAPFDSILQYSVDEAWIDITGTEKLFGDKWNVASKIKQTVWEELRIPLAIGIGPNMLIAKLCLDLGAKKTAEGIAEWTYQDLPAELWPRPVKEMWGIGSRMERNLHRLGIRSVGHLAQFERDRLEKRFGIMGVQLYNHAWGIDFSCVRPTANQPHKSYGNGITLLRDYSKVSEIQVVIRELADEVTSRARRDRMMGSTISLSIGYSKEEAGGFTRSLTLPTPTYLEDEVYKTCLQLFEQNHVPGNNARNVYVSLSNLCSDQYAQLELFDFEKREQKHRLAFTIDKIRDAFGSTSIMKASSLLEEGIAIDRSKKIGGHFG</sequence>
<dbReference type="PANTHER" id="PTHR11076:SF35">
    <property type="entry name" value="DNA REPAIR PROTEIN HOMOLOG YOBH"/>
    <property type="match status" value="1"/>
</dbReference>
<dbReference type="PROSITE" id="PS50173">
    <property type="entry name" value="UMUC"/>
    <property type="match status" value="1"/>
</dbReference>